<protein>
    <recommendedName>
        <fullName evidence="9">AAA ATPase AAA+ lid domain-containing protein</fullName>
    </recommendedName>
</protein>
<dbReference type="InterPro" id="IPR041569">
    <property type="entry name" value="AAA_lid_3"/>
</dbReference>
<gene>
    <name evidence="7" type="ORF">TeGR_g13033</name>
</gene>
<evidence type="ECO:0000256" key="3">
    <source>
        <dbReference type="ARBA" id="ARBA00022840"/>
    </source>
</evidence>
<name>A0ABQ6M4B8_9STRA</name>
<evidence type="ECO:0000313" key="7">
    <source>
        <dbReference type="EMBL" id="GMI19197.1"/>
    </source>
</evidence>
<dbReference type="PANTHER" id="PTHR23074">
    <property type="entry name" value="AAA DOMAIN-CONTAINING"/>
    <property type="match status" value="1"/>
</dbReference>
<keyword evidence="2" id="KW-0547">Nucleotide-binding</keyword>
<evidence type="ECO:0000256" key="2">
    <source>
        <dbReference type="ARBA" id="ARBA00022741"/>
    </source>
</evidence>
<comment type="similarity">
    <text evidence="1">Belongs to the AAA ATPase family.</text>
</comment>
<feature type="region of interest" description="Disordered" evidence="4">
    <location>
        <begin position="88"/>
        <end position="117"/>
    </location>
</feature>
<organism evidence="7 8">
    <name type="scientific">Tetraparma gracilis</name>
    <dbReference type="NCBI Taxonomy" id="2962635"/>
    <lineage>
        <taxon>Eukaryota</taxon>
        <taxon>Sar</taxon>
        <taxon>Stramenopiles</taxon>
        <taxon>Ochrophyta</taxon>
        <taxon>Bolidophyceae</taxon>
        <taxon>Parmales</taxon>
        <taxon>Triparmaceae</taxon>
        <taxon>Tetraparma</taxon>
    </lineage>
</organism>
<keyword evidence="3" id="KW-0067">ATP-binding</keyword>
<dbReference type="Pfam" id="PF17862">
    <property type="entry name" value="AAA_lid_3"/>
    <property type="match status" value="1"/>
</dbReference>
<evidence type="ECO:0000313" key="8">
    <source>
        <dbReference type="Proteomes" id="UP001165060"/>
    </source>
</evidence>
<feature type="domain" description="AAA ATPase AAA+ lid" evidence="6">
    <location>
        <begin position="7"/>
        <end position="51"/>
    </location>
</feature>
<accession>A0ABQ6M4B8</accession>
<dbReference type="EMBL" id="BRYB01003695">
    <property type="protein sequence ID" value="GMI19197.1"/>
    <property type="molecule type" value="Genomic_DNA"/>
</dbReference>
<evidence type="ECO:0008006" key="9">
    <source>
        <dbReference type="Google" id="ProtNLM"/>
    </source>
</evidence>
<evidence type="ECO:0000256" key="1">
    <source>
        <dbReference type="ARBA" id="ARBA00006914"/>
    </source>
</evidence>
<dbReference type="InterPro" id="IPR050304">
    <property type="entry name" value="MT-severing_AAA_ATPase"/>
</dbReference>
<evidence type="ECO:0000256" key="4">
    <source>
        <dbReference type="SAM" id="MobiDB-lite"/>
    </source>
</evidence>
<feature type="non-terminal residue" evidence="7">
    <location>
        <position position="1"/>
    </location>
</feature>
<evidence type="ECO:0000259" key="5">
    <source>
        <dbReference type="Pfam" id="PF09336"/>
    </source>
</evidence>
<keyword evidence="8" id="KW-1185">Reference proteome</keyword>
<dbReference type="InterPro" id="IPR015415">
    <property type="entry name" value="Spast_Vps4_C"/>
</dbReference>
<dbReference type="Proteomes" id="UP001165060">
    <property type="component" value="Unassembled WGS sequence"/>
</dbReference>
<dbReference type="Pfam" id="PF09336">
    <property type="entry name" value="Vps4_C"/>
    <property type="match status" value="1"/>
</dbReference>
<proteinExistence type="inferred from homology"/>
<dbReference type="PANTHER" id="PTHR23074:SF17">
    <property type="entry name" value="FIDGETIN-LIKE PROTEIN 1"/>
    <property type="match status" value="1"/>
</dbReference>
<comment type="caution">
    <text evidence="7">The sequence shown here is derived from an EMBL/GenBank/DDBJ whole genome shotgun (WGS) entry which is preliminary data.</text>
</comment>
<sequence length="117" mass="12330">NHHSLTDANIESVAGKTDGYSGADLANLCKDAALGPIRDMGSAALTVETKDVKPISFKHFTRALRSVSKSVAEADLKAYVEWNDTFGGITKASEGDTDDDDSIDASLGGEPETQAKE</sequence>
<feature type="domain" description="Spastin/Vps4 C-terminal" evidence="5">
    <location>
        <begin position="53"/>
        <end position="87"/>
    </location>
</feature>
<dbReference type="Gene3D" id="1.10.8.60">
    <property type="match status" value="1"/>
</dbReference>
<evidence type="ECO:0000259" key="6">
    <source>
        <dbReference type="Pfam" id="PF17862"/>
    </source>
</evidence>
<reference evidence="7 8" key="1">
    <citation type="journal article" date="2023" name="Commun. Biol.">
        <title>Genome analysis of Parmales, the sister group of diatoms, reveals the evolutionary specialization of diatoms from phago-mixotrophs to photoautotrophs.</title>
        <authorList>
            <person name="Ban H."/>
            <person name="Sato S."/>
            <person name="Yoshikawa S."/>
            <person name="Yamada K."/>
            <person name="Nakamura Y."/>
            <person name="Ichinomiya M."/>
            <person name="Sato N."/>
            <person name="Blanc-Mathieu R."/>
            <person name="Endo H."/>
            <person name="Kuwata A."/>
            <person name="Ogata H."/>
        </authorList>
    </citation>
    <scope>NUCLEOTIDE SEQUENCE [LARGE SCALE GENOMIC DNA]</scope>
</reference>